<feature type="region of interest" description="Disordered" evidence="4">
    <location>
        <begin position="132"/>
        <end position="164"/>
    </location>
</feature>
<keyword evidence="3" id="KW-0175">Coiled coil</keyword>
<reference evidence="7 8" key="1">
    <citation type="submission" date="2016-07" db="EMBL/GenBank/DDBJ databases">
        <title>Pervasive Adenine N6-methylation of Active Genes in Fungi.</title>
        <authorList>
            <consortium name="DOE Joint Genome Institute"/>
            <person name="Mondo S.J."/>
            <person name="Dannebaum R.O."/>
            <person name="Kuo R.C."/>
            <person name="Labutti K."/>
            <person name="Haridas S."/>
            <person name="Kuo A."/>
            <person name="Salamov A."/>
            <person name="Ahrendt S.R."/>
            <person name="Lipzen A."/>
            <person name="Sullivan W."/>
            <person name="Andreopoulos W.B."/>
            <person name="Clum A."/>
            <person name="Lindquist E."/>
            <person name="Daum C."/>
            <person name="Ramamoorthy G.K."/>
            <person name="Gryganskyi A."/>
            <person name="Culley D."/>
            <person name="Magnuson J.K."/>
            <person name="James T.Y."/>
            <person name="O'Malley M.A."/>
            <person name="Stajich J.E."/>
            <person name="Spatafora J.W."/>
            <person name="Visel A."/>
            <person name="Grigoriev I.V."/>
        </authorList>
    </citation>
    <scope>NUCLEOTIDE SEQUENCE [LARGE SCALE GENOMIC DNA]</scope>
    <source>
        <strain evidence="7 8">CBS 931.73</strain>
    </source>
</reference>
<feature type="region of interest" description="Disordered" evidence="4">
    <location>
        <begin position="1"/>
        <end position="20"/>
    </location>
</feature>
<dbReference type="SMART" id="SM00027">
    <property type="entry name" value="EH"/>
    <property type="match status" value="1"/>
</dbReference>
<evidence type="ECO:0000259" key="6">
    <source>
        <dbReference type="PROSITE" id="PS50031"/>
    </source>
</evidence>
<feature type="domain" description="SH3" evidence="5">
    <location>
        <begin position="864"/>
        <end position="923"/>
    </location>
</feature>
<dbReference type="PROSITE" id="PS50002">
    <property type="entry name" value="SH3"/>
    <property type="match status" value="2"/>
</dbReference>
<feature type="coiled-coil region" evidence="3">
    <location>
        <begin position="259"/>
        <end position="286"/>
    </location>
</feature>
<dbReference type="STRING" id="1314790.A0A1Y1YBN2"/>
<proteinExistence type="predicted"/>
<protein>
    <submittedName>
        <fullName evidence="7">Uncharacterized protein</fullName>
    </submittedName>
</protein>
<keyword evidence="1 2" id="KW-0728">SH3 domain</keyword>
<keyword evidence="8" id="KW-1185">Reference proteome</keyword>
<dbReference type="PRINTS" id="PR00452">
    <property type="entry name" value="SH3DOMAIN"/>
</dbReference>
<dbReference type="EMBL" id="MCFE01000178">
    <property type="protein sequence ID" value="ORX95362.1"/>
    <property type="molecule type" value="Genomic_DNA"/>
</dbReference>
<dbReference type="AlphaFoldDB" id="A0A1Y1YBN2"/>
<dbReference type="InterPro" id="IPR036028">
    <property type="entry name" value="SH3-like_dom_sf"/>
</dbReference>
<dbReference type="PROSITE" id="PS50031">
    <property type="entry name" value="EH"/>
    <property type="match status" value="1"/>
</dbReference>
<dbReference type="SUPFAM" id="SSF47473">
    <property type="entry name" value="EF-hand"/>
    <property type="match status" value="1"/>
</dbReference>
<evidence type="ECO:0000313" key="7">
    <source>
        <dbReference type="EMBL" id="ORX95362.1"/>
    </source>
</evidence>
<organism evidence="7 8">
    <name type="scientific">Basidiobolus meristosporus CBS 931.73</name>
    <dbReference type="NCBI Taxonomy" id="1314790"/>
    <lineage>
        <taxon>Eukaryota</taxon>
        <taxon>Fungi</taxon>
        <taxon>Fungi incertae sedis</taxon>
        <taxon>Zoopagomycota</taxon>
        <taxon>Entomophthoromycotina</taxon>
        <taxon>Basidiobolomycetes</taxon>
        <taxon>Basidiobolales</taxon>
        <taxon>Basidiobolaceae</taxon>
        <taxon>Basidiobolus</taxon>
    </lineage>
</organism>
<feature type="region of interest" description="Disordered" evidence="4">
    <location>
        <begin position="694"/>
        <end position="726"/>
    </location>
</feature>
<dbReference type="InterPro" id="IPR001452">
    <property type="entry name" value="SH3_domain"/>
</dbReference>
<dbReference type="InterPro" id="IPR011992">
    <property type="entry name" value="EF-hand-dom_pair"/>
</dbReference>
<feature type="domain" description="EH" evidence="6">
    <location>
        <begin position="41"/>
        <end position="129"/>
    </location>
</feature>
<dbReference type="Pfam" id="PF00018">
    <property type="entry name" value="SH3_1"/>
    <property type="match status" value="1"/>
</dbReference>
<comment type="caution">
    <text evidence="7">The sequence shown here is derived from an EMBL/GenBank/DDBJ whole genome shotgun (WGS) entry which is preliminary data.</text>
</comment>
<feature type="coiled-coil region" evidence="3">
    <location>
        <begin position="518"/>
        <end position="593"/>
    </location>
</feature>
<feature type="region of interest" description="Disordered" evidence="4">
    <location>
        <begin position="778"/>
        <end position="797"/>
    </location>
</feature>
<dbReference type="SUPFAM" id="SSF50044">
    <property type="entry name" value="SH3-domain"/>
    <property type="match status" value="2"/>
</dbReference>
<feature type="compositionally biased region" description="Polar residues" evidence="4">
    <location>
        <begin position="702"/>
        <end position="715"/>
    </location>
</feature>
<evidence type="ECO:0000256" key="1">
    <source>
        <dbReference type="ARBA" id="ARBA00022443"/>
    </source>
</evidence>
<evidence type="ECO:0000259" key="5">
    <source>
        <dbReference type="PROSITE" id="PS50002"/>
    </source>
</evidence>
<evidence type="ECO:0000256" key="2">
    <source>
        <dbReference type="PROSITE-ProRule" id="PRU00192"/>
    </source>
</evidence>
<name>A0A1Y1YBN2_9FUNG</name>
<dbReference type="SMART" id="SM00326">
    <property type="entry name" value="SH3"/>
    <property type="match status" value="2"/>
</dbReference>
<dbReference type="InParanoid" id="A0A1Y1YBN2"/>
<feature type="coiled-coil region" evidence="3">
    <location>
        <begin position="389"/>
        <end position="466"/>
    </location>
</feature>
<dbReference type="InterPro" id="IPR000261">
    <property type="entry name" value="EH_dom"/>
</dbReference>
<dbReference type="Gene3D" id="2.30.30.40">
    <property type="entry name" value="SH3 Domains"/>
    <property type="match status" value="2"/>
</dbReference>
<dbReference type="Gene3D" id="1.10.238.10">
    <property type="entry name" value="EF-hand"/>
    <property type="match status" value="1"/>
</dbReference>
<accession>A0A1Y1YBN2</accession>
<evidence type="ECO:0000256" key="4">
    <source>
        <dbReference type="SAM" id="MobiDB-lite"/>
    </source>
</evidence>
<evidence type="ECO:0000256" key="3">
    <source>
        <dbReference type="SAM" id="Coils"/>
    </source>
</evidence>
<feature type="compositionally biased region" description="Polar residues" evidence="4">
    <location>
        <begin position="778"/>
        <end position="795"/>
    </location>
</feature>
<gene>
    <name evidence="7" type="ORF">K493DRAFT_25181</name>
</gene>
<evidence type="ECO:0000313" key="8">
    <source>
        <dbReference type="Proteomes" id="UP000193498"/>
    </source>
</evidence>
<sequence>MHYSSDFPISTSATGSSHTDVPEALTSVELQRRFPLLSEKTSQKYRALYNDNVGPDSQLSVKAAGDLFSYLNLKPRVFTHLWSLCDIRSSGSLSLPEFLLFVYFLTTYLSSGELPTALPSILYQELLSNNESAPSPTGVRDTSPSKDCAQGASEWRSPLRGGHLRDANTIEGQEKAGAPLASNKEPPDGTASLFLTEDTNAELLYPAPDLQLGGTAELRASFIDTPLPPNHSDGMVASRQPLQSQHLTVHLLPEYPIKEDREWEEIEQLKAKIQVLQNEIHSVEASQSDIKIDFEKVTGDMIDLSEQRYQLELAFREMTTQMGELVSKARHLNETLANAKYSLLHTNRARVTGENQPDRLIQSTHELVTPLSALRAASAPVQTELETKKVKVDSERRRADKEIDSVERQVQRMNKRLERSEQYIHLYSDLLSRKEGSPADGTDEFLDAFMTELKNLQRRVTMTEKAGAKPLSPIEEMISVDLSAVQKTQKSHREKQMKILEEAQKRLVERERCLRDDFTRLKEEKSNMDNRIRRQEDEWESIRLQALTQAQNTIANARAEMEAAREETASKANRNNRARLAEETQVIEKLAQEKIEAATHERYAIERLAKQKIDAACQEKELIEKKFRERICQVETALKKTEHEKQEIKSIYGGKQSMCNSPMPPPNPPPSLPPLPVSISPSLTGIKPLWLAHTPPSPTDFPRTSISTMQRSNAQPGPRRSSPLHANPYAIQPHILDSGYSTNSDWSVNNHFVHVEHPHTYEAWGKQCASHDLQPEFTTQRSTSKQMGSPCSSDASDLKSPFSVKTLYPYTAPGKEYLGFDQDVYIIVDPTFESEEWWYGKPEYGVQEGWFPKNYVCVEEIPDQVPFLARVLYDYEERQSDELTIKADSVVDILEKTDVNWWKAQYQGNVGMIPARYVQQLVVGLSQ</sequence>
<dbReference type="Proteomes" id="UP000193498">
    <property type="component" value="Unassembled WGS sequence"/>
</dbReference>
<feature type="domain" description="SH3" evidence="5">
    <location>
        <begin position="799"/>
        <end position="861"/>
    </location>
</feature>
<feature type="compositionally biased region" description="Polar residues" evidence="4">
    <location>
        <begin position="7"/>
        <end position="19"/>
    </location>
</feature>
<dbReference type="OrthoDB" id="1716625at2759"/>